<feature type="repeat" description="Pumilio" evidence="4">
    <location>
        <begin position="173"/>
        <end position="208"/>
    </location>
</feature>
<evidence type="ECO:0000256" key="4">
    <source>
        <dbReference type="PROSITE-ProRule" id="PRU00317"/>
    </source>
</evidence>
<feature type="repeat" description="Pumilio" evidence="4">
    <location>
        <begin position="209"/>
        <end position="248"/>
    </location>
</feature>
<dbReference type="SUPFAM" id="SSF48371">
    <property type="entry name" value="ARM repeat"/>
    <property type="match status" value="1"/>
</dbReference>
<dbReference type="InterPro" id="IPR016024">
    <property type="entry name" value="ARM-type_fold"/>
</dbReference>
<dbReference type="InterPro" id="IPR033133">
    <property type="entry name" value="PUM-HD"/>
</dbReference>
<feature type="domain" description="PUM-HD" evidence="5">
    <location>
        <begin position="114"/>
        <end position="362"/>
    </location>
</feature>
<evidence type="ECO:0000313" key="7">
    <source>
        <dbReference type="Proteomes" id="UP000823775"/>
    </source>
</evidence>
<name>A0ABS8SVG8_DATST</name>
<dbReference type="SMART" id="SM00025">
    <property type="entry name" value="Pumilio"/>
    <property type="match status" value="3"/>
</dbReference>
<sequence>MGERTLIFGISITKSRSGSRKIHLRRRKITPAAQLVGTALWSFILVAPETVDSTADLLDTAMNSLELKEIQPTMLSSGTAIVQPPEQFCSEDGRWRCFTKLQTAMVTVLVLSCRARHHIVHREPTGQFPILSVSNLVDYSYIDSLVPRNLNFRGHSLDNQELNRWNQYAQWWEMIDYVGDLMKNQSGSYVIQKLFVVCNEEQRTVIIQAITRNTHQFIGICFSPYGARAMQKLLDNLSTPQQRSLILSAITPVAVALANDQSGQHVIQFCVKTFSISTPGVKEKSTQENYHPEVLRSSSASMLLVDPYSNFVIRQRCKLQGRNLYIAQGFTSDGAKMLRDVAALLLCLHSLIRLMEFPVFSK</sequence>
<comment type="caution">
    <text evidence="6">The sequence shown here is derived from an EMBL/GenBank/DDBJ whole genome shotgun (WGS) entry which is preliminary data.</text>
</comment>
<dbReference type="EMBL" id="JACEIK010000802">
    <property type="protein sequence ID" value="MCD7462444.1"/>
    <property type="molecule type" value="Genomic_DNA"/>
</dbReference>
<dbReference type="PROSITE" id="PS50302">
    <property type="entry name" value="PUM"/>
    <property type="match status" value="2"/>
</dbReference>
<evidence type="ECO:0000256" key="1">
    <source>
        <dbReference type="ARBA" id="ARBA00022737"/>
    </source>
</evidence>
<evidence type="ECO:0000256" key="2">
    <source>
        <dbReference type="ARBA" id="ARBA00022845"/>
    </source>
</evidence>
<evidence type="ECO:0000256" key="3">
    <source>
        <dbReference type="ARBA" id="ARBA00022884"/>
    </source>
</evidence>
<dbReference type="InterPro" id="IPR011989">
    <property type="entry name" value="ARM-like"/>
</dbReference>
<keyword evidence="3" id="KW-0694">RNA-binding</keyword>
<proteinExistence type="predicted"/>
<protein>
    <recommendedName>
        <fullName evidence="5">PUM-HD domain-containing protein</fullName>
    </recommendedName>
</protein>
<dbReference type="Gene3D" id="1.25.10.10">
    <property type="entry name" value="Leucine-rich Repeat Variant"/>
    <property type="match status" value="1"/>
</dbReference>
<evidence type="ECO:0000259" key="5">
    <source>
        <dbReference type="PROSITE" id="PS50303"/>
    </source>
</evidence>
<gene>
    <name evidence="6" type="ORF">HAX54_048548</name>
</gene>
<dbReference type="Pfam" id="PF00806">
    <property type="entry name" value="PUF"/>
    <property type="match status" value="3"/>
</dbReference>
<reference evidence="6 7" key="1">
    <citation type="journal article" date="2021" name="BMC Genomics">
        <title>Datura genome reveals duplications of psychoactive alkaloid biosynthetic genes and high mutation rate following tissue culture.</title>
        <authorList>
            <person name="Rajewski A."/>
            <person name="Carter-House D."/>
            <person name="Stajich J."/>
            <person name="Litt A."/>
        </authorList>
    </citation>
    <scope>NUCLEOTIDE SEQUENCE [LARGE SCALE GENOMIC DNA]</scope>
    <source>
        <strain evidence="6">AR-01</strain>
    </source>
</reference>
<dbReference type="InterPro" id="IPR001313">
    <property type="entry name" value="Pumilio_RNA-bd_rpt"/>
</dbReference>
<evidence type="ECO:0000313" key="6">
    <source>
        <dbReference type="EMBL" id="MCD7462444.1"/>
    </source>
</evidence>
<keyword evidence="1" id="KW-0677">Repeat</keyword>
<accession>A0ABS8SVG8</accession>
<dbReference type="Proteomes" id="UP000823775">
    <property type="component" value="Unassembled WGS sequence"/>
</dbReference>
<keyword evidence="7" id="KW-1185">Reference proteome</keyword>
<dbReference type="PROSITE" id="PS50303">
    <property type="entry name" value="PUM_HD"/>
    <property type="match status" value="1"/>
</dbReference>
<dbReference type="PANTHER" id="PTHR12537">
    <property type="entry name" value="RNA BINDING PROTEIN PUMILIO-RELATED"/>
    <property type="match status" value="1"/>
</dbReference>
<organism evidence="6 7">
    <name type="scientific">Datura stramonium</name>
    <name type="common">Jimsonweed</name>
    <name type="synonym">Common thornapple</name>
    <dbReference type="NCBI Taxonomy" id="4076"/>
    <lineage>
        <taxon>Eukaryota</taxon>
        <taxon>Viridiplantae</taxon>
        <taxon>Streptophyta</taxon>
        <taxon>Embryophyta</taxon>
        <taxon>Tracheophyta</taxon>
        <taxon>Spermatophyta</taxon>
        <taxon>Magnoliopsida</taxon>
        <taxon>eudicotyledons</taxon>
        <taxon>Gunneridae</taxon>
        <taxon>Pentapetalae</taxon>
        <taxon>asterids</taxon>
        <taxon>lamiids</taxon>
        <taxon>Solanales</taxon>
        <taxon>Solanaceae</taxon>
        <taxon>Solanoideae</taxon>
        <taxon>Datureae</taxon>
        <taxon>Datura</taxon>
    </lineage>
</organism>
<keyword evidence="2" id="KW-0810">Translation regulation</keyword>
<dbReference type="PANTHER" id="PTHR12537:SF63">
    <property type="entry name" value="PUMILIO HOMOLOG 15"/>
    <property type="match status" value="1"/>
</dbReference>